<evidence type="ECO:0000313" key="4">
    <source>
        <dbReference type="Proteomes" id="UP001139486"/>
    </source>
</evidence>
<dbReference type="GO" id="GO:0000162">
    <property type="term" value="P:L-tryptophan biosynthetic process"/>
    <property type="evidence" value="ECO:0007669"/>
    <property type="project" value="TreeGrafter"/>
</dbReference>
<reference evidence="3" key="1">
    <citation type="submission" date="2022-05" db="EMBL/GenBank/DDBJ databases">
        <title>Sphingomonas sp. strain RP10 Genome sequencing and assembly.</title>
        <authorList>
            <person name="Kim I."/>
        </authorList>
    </citation>
    <scope>NUCLEOTIDE SEQUENCE</scope>
    <source>
        <strain evidence="3">RP10</strain>
    </source>
</reference>
<feature type="domain" description="Chorismate-utilising enzyme C-terminal" evidence="2">
    <location>
        <begin position="125"/>
        <end position="378"/>
    </location>
</feature>
<dbReference type="InterPro" id="IPR043131">
    <property type="entry name" value="BCAT-like_N"/>
</dbReference>
<organism evidence="3 4">
    <name type="scientific">Sphingomonas liriopis</name>
    <dbReference type="NCBI Taxonomy" id="2949094"/>
    <lineage>
        <taxon>Bacteria</taxon>
        <taxon>Pseudomonadati</taxon>
        <taxon>Pseudomonadota</taxon>
        <taxon>Alphaproteobacteria</taxon>
        <taxon>Sphingomonadales</taxon>
        <taxon>Sphingomonadaceae</taxon>
        <taxon>Sphingomonas</taxon>
    </lineage>
</organism>
<comment type="caution">
    <text evidence="3">The sequence shown here is derived from an EMBL/GenBank/DDBJ whole genome shotgun (WGS) entry which is preliminary data.</text>
</comment>
<dbReference type="InterPro" id="IPR043132">
    <property type="entry name" value="BCAT-like_C"/>
</dbReference>
<proteinExistence type="predicted"/>
<dbReference type="EMBL" id="JAMLDY010000009">
    <property type="protein sequence ID" value="MCP3735095.1"/>
    <property type="molecule type" value="Genomic_DNA"/>
</dbReference>
<dbReference type="InterPro" id="IPR001544">
    <property type="entry name" value="Aminotrans_IV"/>
</dbReference>
<protein>
    <recommendedName>
        <fullName evidence="1">Probable branched-chain-amino-acid aminotransferase</fullName>
    </recommendedName>
</protein>
<keyword evidence="4" id="KW-1185">Reference proteome</keyword>
<dbReference type="InterPro" id="IPR005802">
    <property type="entry name" value="ADC_synth_comp_1"/>
</dbReference>
<dbReference type="Gene3D" id="3.30.470.10">
    <property type="match status" value="1"/>
</dbReference>
<dbReference type="Pfam" id="PF01063">
    <property type="entry name" value="Aminotran_4"/>
    <property type="match status" value="1"/>
</dbReference>
<dbReference type="PANTHER" id="PTHR11236:SF50">
    <property type="entry name" value="AMINODEOXYCHORISMATE SYNTHASE COMPONENT 1"/>
    <property type="match status" value="1"/>
</dbReference>
<dbReference type="PRINTS" id="PR00095">
    <property type="entry name" value="ANTSNTHASEI"/>
</dbReference>
<evidence type="ECO:0000259" key="2">
    <source>
        <dbReference type="Pfam" id="PF00425"/>
    </source>
</evidence>
<dbReference type="InterPro" id="IPR019999">
    <property type="entry name" value="Anth_synth_I-like"/>
</dbReference>
<dbReference type="Proteomes" id="UP001139486">
    <property type="component" value="Unassembled WGS sequence"/>
</dbReference>
<dbReference type="NCBIfam" id="TIGR00553">
    <property type="entry name" value="pabB"/>
    <property type="match status" value="1"/>
</dbReference>
<evidence type="ECO:0000256" key="1">
    <source>
        <dbReference type="ARBA" id="ARBA00014472"/>
    </source>
</evidence>
<dbReference type="GO" id="GO:0046820">
    <property type="term" value="F:4-amino-4-deoxychorismate synthase activity"/>
    <property type="evidence" value="ECO:0007669"/>
    <property type="project" value="TreeGrafter"/>
</dbReference>
<sequence>MLTAPFVLIDDLRIEGARADGAGARLYADPVEIVVAERPEEVAPALARLRGARGRGLQAAGYLSYEAGAALMPRALPARAVDGPLLWFGLFAGHRALAAAEVAALLPDPAGAWAAAPVPRIERYVYDAALARVLALIRAGDIYQANLTLRADVAFAGDPLALYARLRRGARAGHGALVATGERHLLSLSPELFFALEGDRLTCRPMKGTATRGETAHEDAARAAALHADAKQRAENLMIVDLMRNDLSRVAVAGSVAVPDLFTIESYPTVHQMTSTVTATLAEGQDAIDVVAALFPCGSITGAPKQRAMEVIAEVEAAPRGAYTGSIGWIDANGDAGFNVAIRTLAVPKGAEVAELGLGSGIVADSRADEEWAECLAKGAFVTAGQRPLDLIETMAFDPEEGMALLERHLARLTASAEALGFRFDRHAARNELQAATFRLRERARIRLLLAQSGGIAIEVAPMPAVFDRPLTVAVVPLPVAASDFRLRHKTSDRGFYDAARAAAGTDEVVFVAPDGWLTEGSFTSLFVPDPAGRLRTPPLALGLVPGVLRSQLIDSGRAVEANLSPDDLAGQFFVGNALRGLIPAMLAIAKEPALSL</sequence>
<dbReference type="PANTHER" id="PTHR11236">
    <property type="entry name" value="AMINOBENZOATE/ANTHRANILATE SYNTHASE"/>
    <property type="match status" value="1"/>
</dbReference>
<dbReference type="InterPro" id="IPR005801">
    <property type="entry name" value="ADC_synthase"/>
</dbReference>
<dbReference type="Gene3D" id="3.20.10.10">
    <property type="entry name" value="D-amino Acid Aminotransferase, subunit A, domain 2"/>
    <property type="match status" value="1"/>
</dbReference>
<dbReference type="Gene3D" id="3.60.120.10">
    <property type="entry name" value="Anthranilate synthase"/>
    <property type="match status" value="1"/>
</dbReference>
<dbReference type="RefSeq" id="WP_254289100.1">
    <property type="nucleotide sequence ID" value="NZ_JAMLDY010000009.1"/>
</dbReference>
<keyword evidence="3" id="KW-0808">Transferase</keyword>
<name>A0A9X2HYF8_9SPHN</name>
<dbReference type="Pfam" id="PF00425">
    <property type="entry name" value="Chorismate_bind"/>
    <property type="match status" value="1"/>
</dbReference>
<keyword evidence="3" id="KW-0032">Aminotransferase</keyword>
<dbReference type="InterPro" id="IPR015890">
    <property type="entry name" value="Chorismate_C"/>
</dbReference>
<dbReference type="GO" id="GO:0009396">
    <property type="term" value="P:folic acid-containing compound biosynthetic process"/>
    <property type="evidence" value="ECO:0007669"/>
    <property type="project" value="InterPro"/>
</dbReference>
<dbReference type="InterPro" id="IPR036038">
    <property type="entry name" value="Aminotransferase-like"/>
</dbReference>
<gene>
    <name evidence="3" type="primary">pabB</name>
    <name evidence="3" type="ORF">M9979_09465</name>
</gene>
<evidence type="ECO:0000313" key="3">
    <source>
        <dbReference type="EMBL" id="MCP3735095.1"/>
    </source>
</evidence>
<accession>A0A9X2HYF8</accession>
<dbReference type="AlphaFoldDB" id="A0A9X2HYF8"/>
<dbReference type="SUPFAM" id="SSF56752">
    <property type="entry name" value="D-aminoacid aminotransferase-like PLP-dependent enzymes"/>
    <property type="match status" value="1"/>
</dbReference>
<dbReference type="SUPFAM" id="SSF56322">
    <property type="entry name" value="ADC synthase"/>
    <property type="match status" value="1"/>
</dbReference>